<dbReference type="OrthoDB" id="9789053at2"/>
<protein>
    <submittedName>
        <fullName evidence="4 5">N-acetyltransferase</fullName>
    </submittedName>
</protein>
<evidence type="ECO:0000313" key="5">
    <source>
        <dbReference type="EMBL" id="ORJ49217.1"/>
    </source>
</evidence>
<dbReference type="PROSITE" id="PS51186">
    <property type="entry name" value="GNAT"/>
    <property type="match status" value="1"/>
</dbReference>
<name>A0A9P3WF52_KLUIN</name>
<dbReference type="Proteomes" id="UP000867740">
    <property type="component" value="Unassembled WGS sequence"/>
</dbReference>
<proteinExistence type="predicted"/>
<dbReference type="Proteomes" id="UP000192521">
    <property type="component" value="Unassembled WGS sequence"/>
</dbReference>
<gene>
    <name evidence="5" type="ORF">B2M27_16655</name>
    <name evidence="4" type="ORF">I8531_001911</name>
</gene>
<dbReference type="InterPro" id="IPR000182">
    <property type="entry name" value="GNAT_dom"/>
</dbReference>
<dbReference type="RefSeq" id="WP_047369027.1">
    <property type="nucleotide sequence ID" value="NZ_CABMNU010000005.1"/>
</dbReference>
<keyword evidence="2" id="KW-0012">Acyltransferase</keyword>
<dbReference type="EMBL" id="MWPR01000026">
    <property type="protein sequence ID" value="ORJ49217.1"/>
    <property type="molecule type" value="Genomic_DNA"/>
</dbReference>
<evidence type="ECO:0000256" key="2">
    <source>
        <dbReference type="ARBA" id="ARBA00023315"/>
    </source>
</evidence>
<comment type="caution">
    <text evidence="4">The sequence shown here is derived from an EMBL/GenBank/DDBJ whole genome shotgun (WGS) entry which is preliminary data.</text>
</comment>
<evidence type="ECO:0000313" key="6">
    <source>
        <dbReference type="Proteomes" id="UP000192521"/>
    </source>
</evidence>
<keyword evidence="1" id="KW-0808">Transferase</keyword>
<dbReference type="Gene3D" id="3.40.630.30">
    <property type="match status" value="1"/>
</dbReference>
<evidence type="ECO:0000313" key="4">
    <source>
        <dbReference type="EMBL" id="HAT3581619.1"/>
    </source>
</evidence>
<reference evidence="4" key="2">
    <citation type="journal article" date="2018" name="Genome Biol.">
        <title>SKESA: strategic k-mer extension for scrupulous assemblies.</title>
        <authorList>
            <person name="Souvorov A."/>
            <person name="Agarwala R."/>
            <person name="Lipman D.J."/>
        </authorList>
    </citation>
    <scope>NUCLEOTIDE SEQUENCE</scope>
    <source>
        <strain evidence="4">CAVp300</strain>
    </source>
</reference>
<dbReference type="GO" id="GO:0016747">
    <property type="term" value="F:acyltransferase activity, transferring groups other than amino-acyl groups"/>
    <property type="evidence" value="ECO:0007669"/>
    <property type="project" value="InterPro"/>
</dbReference>
<dbReference type="InterPro" id="IPR016181">
    <property type="entry name" value="Acyl_CoA_acyltransferase"/>
</dbReference>
<evidence type="ECO:0000256" key="1">
    <source>
        <dbReference type="ARBA" id="ARBA00022679"/>
    </source>
</evidence>
<evidence type="ECO:0000313" key="7">
    <source>
        <dbReference type="Proteomes" id="UP000867740"/>
    </source>
</evidence>
<dbReference type="EMBL" id="DACSUM010000012">
    <property type="protein sequence ID" value="HAT3581619.1"/>
    <property type="molecule type" value="Genomic_DNA"/>
</dbReference>
<organism evidence="4 7">
    <name type="scientific">Kluyvera intermedia</name>
    <name type="common">Enterobacter intermedius</name>
    <dbReference type="NCBI Taxonomy" id="61648"/>
    <lineage>
        <taxon>Bacteria</taxon>
        <taxon>Pseudomonadati</taxon>
        <taxon>Pseudomonadota</taxon>
        <taxon>Gammaproteobacteria</taxon>
        <taxon>Enterobacterales</taxon>
        <taxon>Enterobacteriaceae</taxon>
        <taxon>Kluyvera</taxon>
    </lineage>
</organism>
<dbReference type="Pfam" id="PF00583">
    <property type="entry name" value="Acetyltransf_1"/>
    <property type="match status" value="1"/>
</dbReference>
<dbReference type="PANTHER" id="PTHR43877">
    <property type="entry name" value="AMINOALKYLPHOSPHONATE N-ACETYLTRANSFERASE-RELATED-RELATED"/>
    <property type="match status" value="1"/>
</dbReference>
<sequence length="149" mass="17141">MKVIPLYDAPQHAEQVIEWLWREFGDSLPRAFFESIIQHSQTPGSLPLTFVLVDGETLLGTVGLWRCDLISRQDLFPWLAALYVAESARGQGLARTLQQHVIASAREMGFSELHLYSACRDFYERFGWQYIGDGLDYPDTTVHLYRFTL</sequence>
<evidence type="ECO:0000259" key="3">
    <source>
        <dbReference type="PROSITE" id="PS51186"/>
    </source>
</evidence>
<reference evidence="5 6" key="1">
    <citation type="submission" date="2017-02" db="EMBL/GenBank/DDBJ databases">
        <title>Draft genome sequence of a Kluyvera intermedia isolate from a patient with a pancreatic abscess.</title>
        <authorList>
            <person name="Thele R."/>
        </authorList>
    </citation>
    <scope>NUCLEOTIDE SEQUENCE [LARGE SCALE GENOMIC DNA]</scope>
    <source>
        <strain evidence="5 6">FOSA7093</strain>
    </source>
</reference>
<dbReference type="SUPFAM" id="SSF55729">
    <property type="entry name" value="Acyl-CoA N-acyltransferases (Nat)"/>
    <property type="match status" value="1"/>
</dbReference>
<accession>A0A9P3WF52</accession>
<feature type="domain" description="N-acetyltransferase" evidence="3">
    <location>
        <begin position="4"/>
        <end position="149"/>
    </location>
</feature>
<reference evidence="4" key="3">
    <citation type="submission" date="2020-10" db="EMBL/GenBank/DDBJ databases">
        <authorList>
            <consortium name="NCBI Pathogen Detection Project"/>
        </authorList>
    </citation>
    <scope>NUCLEOTIDE SEQUENCE</scope>
    <source>
        <strain evidence="4">CAVp300</strain>
    </source>
</reference>
<dbReference type="InterPro" id="IPR050832">
    <property type="entry name" value="Bact_Acetyltransf"/>
</dbReference>
<dbReference type="CDD" id="cd04301">
    <property type="entry name" value="NAT_SF"/>
    <property type="match status" value="1"/>
</dbReference>
<keyword evidence="6" id="KW-1185">Reference proteome</keyword>
<dbReference type="AlphaFoldDB" id="A0A9P3WF52"/>